<name>A0A931DGX5_9ACTN</name>
<sequence>MSTPRPGFLELLRARSPEDAASVLTLIPDLAARLDPGRLRAWSKPKRALGAYQEVAGLLAPVVPHVLPLLYEHGAREFLGTDHGAYAARMLAAAREAEASYGLAVDHDHLDEVFAEFAVAGALPVKTVADHARELAARLPADAAFRRFARVCVRRTEAGLAPSPQMAAAVRRLAKAAGDQATLEQAHLAEMVAIPAIGTAPAGWWAAHRTALVALARREPWVRGTLLNLVPRFRVSMAGQQFRDLFAEWMGLLERTGATAGLGDGDGVPDEARPSGGTAEWLDRVLDAWGGWGPLPGLVPIVEGAAGRLRAELAGSGGAVRVPHDLNLLDLFLELEVPVADPAPDHRLELVRWAEQEDRRELRALAADARFAGAFAQGAGSFYDDERDLRTIRTLAASPGGRTMLVRWLEGLVRDAWGPGLPNLLEPHRLLDWLPPDVLALVDGLGEGDLVAEVVRTLRGGLFGELCWPAFEEAVAEVLEGGGRSVPHLADAWPYLIVAGESEVRVVGRDGCVLAHRHRVPGDCSASTVGFHFVDGSLLVFWRTLQGRLEGYWHTPGEPDPQPVPLAGPRDDPDGVSTSLTREWLRGLSATMTLPVDGGGRAAGGTVLRPGDLRVPDEYLVIGDGAAFWELKPWTRQWSPHASAGGTGDVPARLAERAAGGTLVPKQSWLRPARTDEVTPLGVPVDGLLGWVVTERPDGAVRGEDLAGRAVTIARPPRDGSGTGYPFGALVLPGDDRPRALMRNEMGFGWVRLIDPDGIVTATDAEAFRAGGPPLPPQAFWPLLRPRDPEGSAALRGIGRETVAALFKAARDGNEDLPALVRALVPRIGDDVLASAVAGVVRFAAGRQGFLDGVAATFTERRAEPELGDPRTDPSDSLLGSALGGLFLEEYREAIGFRGISGVVLACRQLRALHEALRDDRPAGRLHIGAPRLRSSSVDWGKLLGECAAVAFRAAAPATPPEEREALRRLLTLVDAVGLASAGSGRWRRFDLHLDTATLAEAHGGNGWNDWDDTMRGVLPLGGGAFLAVLEARNPTHGPRRHEYGCDFFALFHDPSGRFEVPAPYTVKSSAPLGADREPGWLTAFLDAWEEHGPVGLEESAATDFAERTGTDPATARLLVAGLPELQKKDFPSAELRALLALKPADAAVVGGEMARKAVRGIPAKVVGALLPADPARLWTDGPDVAAAAEVWNALVGRRKPVPEGLLGEAGTSVRRVPFNFRRTAWAPSDAVRALVDPAASPELTRDVRWVSRSVETVPADPDEPGFTDEVLVGAVAMAGWLAHRLPAGDRVRAVLPEALALVRERLAAPGMLLELRTRFSLPAFRNAVGEPDETGGPDPDWWPRDEGWERYGALLVPGHDYTANPVVRTALLDGSGGDPNLPVRHGLEESEHFWPEPAGEALRRAFDPAFAELLADPGDPAAGEPSEDGTWWPQDPQRSVPDLVAKVAADHGLGADAAALYLVLLAMPDPTDRNVARWTGWKPARLKTARAALAATGLVVEGRRPRAGRTLFLPGGWEALKAPHLPLETWKAALFEVVASPAWGSGKSTALGVIVPAEPVAGLYRRVWDRVQRGDAPG</sequence>
<dbReference type="PROSITE" id="PS50206">
    <property type="entry name" value="RHODANESE_3"/>
    <property type="match status" value="1"/>
</dbReference>
<comment type="caution">
    <text evidence="3">The sequence shown here is derived from an EMBL/GenBank/DDBJ whole genome shotgun (WGS) entry which is preliminary data.</text>
</comment>
<protein>
    <recommendedName>
        <fullName evidence="2">Rhodanese domain-containing protein</fullName>
    </recommendedName>
</protein>
<evidence type="ECO:0000256" key="1">
    <source>
        <dbReference type="SAM" id="MobiDB-lite"/>
    </source>
</evidence>
<dbReference type="InterPro" id="IPR001763">
    <property type="entry name" value="Rhodanese-like_dom"/>
</dbReference>
<feature type="region of interest" description="Disordered" evidence="1">
    <location>
        <begin position="553"/>
        <end position="576"/>
    </location>
</feature>
<organism evidence="3 4">
    <name type="scientific">Actinomadura viridis</name>
    <dbReference type="NCBI Taxonomy" id="58110"/>
    <lineage>
        <taxon>Bacteria</taxon>
        <taxon>Bacillati</taxon>
        <taxon>Actinomycetota</taxon>
        <taxon>Actinomycetes</taxon>
        <taxon>Streptosporangiales</taxon>
        <taxon>Thermomonosporaceae</taxon>
        <taxon>Actinomadura</taxon>
    </lineage>
</organism>
<feature type="domain" description="Rhodanese" evidence="2">
    <location>
        <begin position="1491"/>
        <end position="1530"/>
    </location>
</feature>
<feature type="region of interest" description="Disordered" evidence="1">
    <location>
        <begin position="1416"/>
        <end position="1435"/>
    </location>
</feature>
<reference evidence="3" key="1">
    <citation type="submission" date="2020-11" db="EMBL/GenBank/DDBJ databases">
        <title>Sequencing the genomes of 1000 actinobacteria strains.</title>
        <authorList>
            <person name="Klenk H.-P."/>
        </authorList>
    </citation>
    <scope>NUCLEOTIDE SEQUENCE</scope>
    <source>
        <strain evidence="3">DSM 43175</strain>
    </source>
</reference>
<gene>
    <name evidence="3" type="ORF">IW256_001409</name>
</gene>
<dbReference type="RefSeq" id="WP_197016846.1">
    <property type="nucleotide sequence ID" value="NZ_BAABES010000006.1"/>
</dbReference>
<evidence type="ECO:0000313" key="4">
    <source>
        <dbReference type="Proteomes" id="UP000614047"/>
    </source>
</evidence>
<proteinExistence type="predicted"/>
<dbReference type="Proteomes" id="UP000614047">
    <property type="component" value="Unassembled WGS sequence"/>
</dbReference>
<dbReference type="EMBL" id="JADOUA010000001">
    <property type="protein sequence ID" value="MBG6087296.1"/>
    <property type="molecule type" value="Genomic_DNA"/>
</dbReference>
<evidence type="ECO:0000313" key="3">
    <source>
        <dbReference type="EMBL" id="MBG6087296.1"/>
    </source>
</evidence>
<keyword evidence="4" id="KW-1185">Reference proteome</keyword>
<accession>A0A931DGX5</accession>
<evidence type="ECO:0000259" key="2">
    <source>
        <dbReference type="PROSITE" id="PS50206"/>
    </source>
</evidence>